<evidence type="ECO:0000313" key="1">
    <source>
        <dbReference type="Ensembl" id="ENSCCNP00000027951.1"/>
    </source>
</evidence>
<organism evidence="1">
    <name type="scientific">Castor canadensis</name>
    <name type="common">American beaver</name>
    <dbReference type="NCBI Taxonomy" id="51338"/>
    <lineage>
        <taxon>Eukaryota</taxon>
        <taxon>Metazoa</taxon>
        <taxon>Chordata</taxon>
        <taxon>Craniata</taxon>
        <taxon>Vertebrata</taxon>
        <taxon>Euteleostomi</taxon>
        <taxon>Mammalia</taxon>
        <taxon>Eutheria</taxon>
        <taxon>Euarchontoglires</taxon>
        <taxon>Glires</taxon>
        <taxon>Rodentia</taxon>
        <taxon>Castorimorpha</taxon>
        <taxon>Castoridae</taxon>
        <taxon>Castor</taxon>
    </lineage>
</organism>
<protein>
    <submittedName>
        <fullName evidence="1">Uncharacterized protein</fullName>
    </submittedName>
</protein>
<name>A0A8C0XLH8_CASCN</name>
<dbReference type="AlphaFoldDB" id="A0A8C0XLH8"/>
<reference evidence="1" key="1">
    <citation type="submission" date="2023-09" db="UniProtKB">
        <authorList>
            <consortium name="Ensembl"/>
        </authorList>
    </citation>
    <scope>IDENTIFICATION</scope>
</reference>
<dbReference type="Ensembl" id="ENSCCNT00000035342.1">
    <property type="protein sequence ID" value="ENSCCNP00000027951.1"/>
    <property type="gene ID" value="ENSCCNG00000026986.1"/>
</dbReference>
<sequence>IKVANFKLSQIVLIVNFLKEKKQTKKGHWFNILLAQTNGLILANNILLNNI</sequence>
<proteinExistence type="predicted"/>
<accession>A0A8C0XLH8</accession>